<gene>
    <name evidence="1" type="ORF">lam_902</name>
</gene>
<dbReference type="PATRIC" id="fig|1261131.3.peg.864"/>
<dbReference type="InterPro" id="IPR007763">
    <property type="entry name" value="NDUFA12"/>
</dbReference>
<keyword evidence="1" id="KW-0830">Ubiquinone</keyword>
<dbReference type="AlphaFoldDB" id="U6B5A5"/>
<dbReference type="PANTHER" id="PTHR12910:SF2">
    <property type="entry name" value="NADH DEHYDROGENASE [UBIQUINONE] 1 ALPHA SUBCOMPLEX SUBUNIT 12"/>
    <property type="match status" value="1"/>
</dbReference>
<dbReference type="RefSeq" id="WP_007557072.1">
    <property type="nucleotide sequence ID" value="NC_022793.1"/>
</dbReference>
<evidence type="ECO:0000313" key="1">
    <source>
        <dbReference type="EMBL" id="AHA28234.1"/>
    </source>
</evidence>
<dbReference type="PANTHER" id="PTHR12910">
    <property type="entry name" value="NADH-UBIQUINONE OXIDOREDUCTASE SUBUNIT B17.2"/>
    <property type="match status" value="1"/>
</dbReference>
<dbReference type="EMBL" id="CP006604">
    <property type="protein sequence ID" value="AHA28234.1"/>
    <property type="molecule type" value="Genomic_DNA"/>
</dbReference>
<dbReference type="Proteomes" id="UP000017862">
    <property type="component" value="Chromosome"/>
</dbReference>
<evidence type="ECO:0000313" key="2">
    <source>
        <dbReference type="Proteomes" id="UP000017862"/>
    </source>
</evidence>
<sequence>MRDFLLQFFTWWNGQTLGTRLFTWRFGRYVGKDEFGNKYYEGNKTSYNLPRRWVIYSGYADPSSIPPIWHGWIHHRRIDFPENHEHKNIFDWQKSHRLNATGSPDAYCPNKSKNCQDIGYRLTGEYKAWSPD</sequence>
<dbReference type="NCBIfam" id="NF006040">
    <property type="entry name" value="PRK08183.1"/>
    <property type="match status" value="1"/>
</dbReference>
<protein>
    <submittedName>
        <fullName evidence="1">NADH:ubiquinone oxidoreductase 17.2 kD subunit</fullName>
    </submittedName>
</protein>
<dbReference type="eggNOG" id="COG3761">
    <property type="taxonomic scope" value="Bacteria"/>
</dbReference>
<dbReference type="STRING" id="1261131.lam_902"/>
<accession>U6B5A5</accession>
<proteinExistence type="predicted"/>
<dbReference type="Pfam" id="PF05071">
    <property type="entry name" value="NDUFA12"/>
    <property type="match status" value="1"/>
</dbReference>
<organism evidence="1 2">
    <name type="scientific">Candidatus Liberibacter americanus str. Sao Paulo</name>
    <dbReference type="NCBI Taxonomy" id="1261131"/>
    <lineage>
        <taxon>Bacteria</taxon>
        <taxon>Pseudomonadati</taxon>
        <taxon>Pseudomonadota</taxon>
        <taxon>Alphaproteobacteria</taxon>
        <taxon>Hyphomicrobiales</taxon>
        <taxon>Rhizobiaceae</taxon>
        <taxon>Liberibacter</taxon>
    </lineage>
</organism>
<dbReference type="KEGG" id="lar:lam_902"/>
<name>U6B5A5_9HYPH</name>
<reference evidence="1 2" key="1">
    <citation type="journal article" date="2014" name="Mol. Plant Microbe Interact.">
        <title>The complete genome sequence of Candidatus Liberibacter americanus, associated with citrus Huanglongbing.</title>
        <authorList>
            <person name="Wulff N.A."/>
            <person name="Zhang S."/>
            <person name="Setubal J.C."/>
            <person name="Almeida N.F."/>
            <person name="Martins E.C."/>
            <person name="Harakava R."/>
            <person name="Kumar D."/>
            <person name="Rangel L.T."/>
            <person name="Foissac X."/>
            <person name="Bove J."/>
            <person name="Gabriel D.W."/>
        </authorList>
    </citation>
    <scope>NUCLEOTIDE SEQUENCE [LARGE SCALE GENOMIC DNA]</scope>
    <source>
        <strain evidence="1 2">Sao Paulo</strain>
    </source>
</reference>
<dbReference type="GO" id="GO:0045271">
    <property type="term" value="C:respiratory chain complex I"/>
    <property type="evidence" value="ECO:0007669"/>
    <property type="project" value="InterPro"/>
</dbReference>
<keyword evidence="2" id="KW-1185">Reference proteome</keyword>
<dbReference type="HOGENOM" id="CLU_110455_4_0_5"/>
<dbReference type="GO" id="GO:0006979">
    <property type="term" value="P:response to oxidative stress"/>
    <property type="evidence" value="ECO:0007669"/>
    <property type="project" value="TreeGrafter"/>
</dbReference>